<dbReference type="CDD" id="cd06260">
    <property type="entry name" value="DUF820-like"/>
    <property type="match status" value="1"/>
</dbReference>
<dbReference type="InterPro" id="IPR012296">
    <property type="entry name" value="Nuclease_put_TT1808"/>
</dbReference>
<organism evidence="2 3">
    <name type="scientific">Oharaeibacter diazotrophicus</name>
    <dbReference type="NCBI Taxonomy" id="1920512"/>
    <lineage>
        <taxon>Bacteria</taxon>
        <taxon>Pseudomonadati</taxon>
        <taxon>Pseudomonadota</taxon>
        <taxon>Alphaproteobacteria</taxon>
        <taxon>Hyphomicrobiales</taxon>
        <taxon>Pleomorphomonadaceae</taxon>
        <taxon>Oharaeibacter</taxon>
    </lineage>
</organism>
<keyword evidence="2" id="KW-0540">Nuclease</keyword>
<gene>
    <name evidence="2" type="ORF">EDD54_3939</name>
</gene>
<evidence type="ECO:0000259" key="1">
    <source>
        <dbReference type="Pfam" id="PF05685"/>
    </source>
</evidence>
<dbReference type="InterPro" id="IPR011335">
    <property type="entry name" value="Restrct_endonuc-II-like"/>
</dbReference>
<evidence type="ECO:0000313" key="2">
    <source>
        <dbReference type="EMBL" id="TDP82670.1"/>
    </source>
</evidence>
<dbReference type="InterPro" id="IPR008538">
    <property type="entry name" value="Uma2"/>
</dbReference>
<dbReference type="AlphaFoldDB" id="A0A4R6R9D5"/>
<dbReference type="RefSeq" id="WP_245515825.1">
    <property type="nucleotide sequence ID" value="NZ_BSPM01000007.1"/>
</dbReference>
<feature type="domain" description="Putative restriction endonuclease" evidence="1">
    <location>
        <begin position="20"/>
        <end position="173"/>
    </location>
</feature>
<name>A0A4R6R9D5_9HYPH</name>
<proteinExistence type="predicted"/>
<evidence type="ECO:0000313" key="3">
    <source>
        <dbReference type="Proteomes" id="UP000294547"/>
    </source>
</evidence>
<dbReference type="Gene3D" id="3.90.1570.10">
    <property type="entry name" value="tt1808, chain A"/>
    <property type="match status" value="1"/>
</dbReference>
<dbReference type="EMBL" id="SNXY01000010">
    <property type="protein sequence ID" value="TDP82670.1"/>
    <property type="molecule type" value="Genomic_DNA"/>
</dbReference>
<dbReference type="Pfam" id="PF05685">
    <property type="entry name" value="Uma2"/>
    <property type="match status" value="1"/>
</dbReference>
<keyword evidence="2" id="KW-0378">Hydrolase</keyword>
<comment type="caution">
    <text evidence="2">The sequence shown here is derived from an EMBL/GenBank/DDBJ whole genome shotgun (WGS) entry which is preliminary data.</text>
</comment>
<dbReference type="GO" id="GO:0004519">
    <property type="term" value="F:endonuclease activity"/>
    <property type="evidence" value="ECO:0007669"/>
    <property type="project" value="UniProtKB-KW"/>
</dbReference>
<dbReference type="Proteomes" id="UP000294547">
    <property type="component" value="Unassembled WGS sequence"/>
</dbReference>
<keyword evidence="3" id="KW-1185">Reference proteome</keyword>
<accession>A0A4R6R9D5</accession>
<keyword evidence="2" id="KW-0255">Endonuclease</keyword>
<dbReference type="SUPFAM" id="SSF52980">
    <property type="entry name" value="Restriction endonuclease-like"/>
    <property type="match status" value="1"/>
</dbReference>
<dbReference type="PANTHER" id="PTHR35400">
    <property type="entry name" value="SLR1083 PROTEIN"/>
    <property type="match status" value="1"/>
</dbReference>
<reference evidence="2 3" key="1">
    <citation type="submission" date="2019-03" db="EMBL/GenBank/DDBJ databases">
        <title>Genomic Encyclopedia of Type Strains, Phase IV (KMG-IV): sequencing the most valuable type-strain genomes for metagenomic binning, comparative biology and taxonomic classification.</title>
        <authorList>
            <person name="Goeker M."/>
        </authorList>
    </citation>
    <scope>NUCLEOTIDE SEQUENCE [LARGE SCALE GENOMIC DNA]</scope>
    <source>
        <strain evidence="2 3">DSM 102969</strain>
    </source>
</reference>
<protein>
    <submittedName>
        <fullName evidence="2">Uma2 family endonuclease</fullName>
    </submittedName>
</protein>
<sequence length="186" mass="20469">MPRRAFTVAEVEAMVRAGIVGADERFEMIGGEIVPMSPKGARHEWVKIELNQHFQTVRPNDLTIAQETTLRLDERCFLEPDFCVFRRQGGPPEIDGSLVLLAVEVADSSLRYDLGRKIAVYAAYGVREVWVVNALTLVTRIHRRLGVAGYGEVVDLGAAERLEPMLVPALAVTLSDLGLAPSTDPT</sequence>
<dbReference type="PANTHER" id="PTHR35400:SF3">
    <property type="entry name" value="SLL1072 PROTEIN"/>
    <property type="match status" value="1"/>
</dbReference>